<dbReference type="RefSeq" id="WP_270146393.1">
    <property type="nucleotide sequence ID" value="NZ_CP115450.1"/>
</dbReference>
<gene>
    <name evidence="9" type="ORF">O1G21_22320</name>
</gene>
<dbReference type="EMBL" id="CP115450">
    <property type="protein sequence ID" value="WBP88303.1"/>
    <property type="molecule type" value="Genomic_DNA"/>
</dbReference>
<name>A0ABY7Q6E1_9ACTN</name>
<feature type="domain" description="Gram-positive cocci surface proteins LPxTG" evidence="8">
    <location>
        <begin position="396"/>
        <end position="431"/>
    </location>
</feature>
<evidence type="ECO:0000256" key="5">
    <source>
        <dbReference type="SAM" id="MobiDB-lite"/>
    </source>
</evidence>
<keyword evidence="10" id="KW-1185">Reference proteome</keyword>
<evidence type="ECO:0000256" key="3">
    <source>
        <dbReference type="ARBA" id="ARBA00022729"/>
    </source>
</evidence>
<evidence type="ECO:0000259" key="8">
    <source>
        <dbReference type="PROSITE" id="PS50847"/>
    </source>
</evidence>
<dbReference type="InterPro" id="IPR019931">
    <property type="entry name" value="LPXTG_anchor"/>
</dbReference>
<feature type="transmembrane region" description="Helical" evidence="6">
    <location>
        <begin position="407"/>
        <end position="425"/>
    </location>
</feature>
<feature type="compositionally biased region" description="Low complexity" evidence="5">
    <location>
        <begin position="362"/>
        <end position="378"/>
    </location>
</feature>
<keyword evidence="3 7" id="KW-0732">Signal</keyword>
<keyword evidence="1" id="KW-0134">Cell wall</keyword>
<keyword evidence="6" id="KW-1133">Transmembrane helix</keyword>
<evidence type="ECO:0000313" key="10">
    <source>
        <dbReference type="Proteomes" id="UP001212821"/>
    </source>
</evidence>
<evidence type="ECO:0000256" key="4">
    <source>
        <dbReference type="ARBA" id="ARBA00023088"/>
    </source>
</evidence>
<feature type="compositionally biased region" description="Low complexity" evidence="5">
    <location>
        <begin position="42"/>
        <end position="78"/>
    </location>
</feature>
<evidence type="ECO:0000256" key="7">
    <source>
        <dbReference type="SAM" id="SignalP"/>
    </source>
</evidence>
<evidence type="ECO:0000256" key="2">
    <source>
        <dbReference type="ARBA" id="ARBA00022525"/>
    </source>
</evidence>
<accession>A0ABY7Q6E1</accession>
<evidence type="ECO:0000313" key="9">
    <source>
        <dbReference type="EMBL" id="WBP88303.1"/>
    </source>
</evidence>
<keyword evidence="4" id="KW-0572">Peptidoglycan-anchor</keyword>
<keyword evidence="6" id="KW-0812">Transmembrane</keyword>
<feature type="region of interest" description="Disordered" evidence="5">
    <location>
        <begin position="42"/>
        <end position="103"/>
    </location>
</feature>
<dbReference type="Proteomes" id="UP001212821">
    <property type="component" value="Chromosome"/>
</dbReference>
<keyword evidence="6" id="KW-0472">Membrane</keyword>
<protein>
    <recommendedName>
        <fullName evidence="8">Gram-positive cocci surface proteins LPxTG domain-containing protein</fullName>
    </recommendedName>
</protein>
<feature type="signal peptide" evidence="7">
    <location>
        <begin position="1"/>
        <end position="33"/>
    </location>
</feature>
<evidence type="ECO:0000256" key="1">
    <source>
        <dbReference type="ARBA" id="ARBA00022512"/>
    </source>
</evidence>
<sequence>MRENRSRSTIVTAATLGVLLATGVVMASPAAYAADLSTTATSPRAAATPTATHTASSATRTSTGATDPATAAAPAPATEVGKPSLTVQEPASIGNGGRPVEFTEAITNPGTAEASYTLRLDASNGYARSPGRITIESLDADGSWKPVEPAFSQASDGFHFTGEIHGVTVAAGATRTLRLRLAAPLDNDWAGLDGTVKLSSAIVDPDAKTVLAESTRNVALKALKVQVKGAPTSAVIGGAPAEFDVTATNPSASRYDNASFVVQADRHSTLQVQQADGSWQNVTATPTPGPGNTVLYHLTEDRTLAADASVTKHVRLAFTAGAATGETRVNPWAVLGEGGQHPAYVGPQGFPVELTAATAPADEAATTGTDTGSTVRTALGSDSSATADTRLAGGELARTGSTGMRQAALGAAALLAVGIGVVFFARRRRSA</sequence>
<feature type="chain" id="PRO_5046919743" description="Gram-positive cocci surface proteins LPxTG domain-containing protein" evidence="7">
    <location>
        <begin position="34"/>
        <end position="431"/>
    </location>
</feature>
<reference evidence="10" key="1">
    <citation type="submission" date="2022-12" db="EMBL/GenBank/DDBJ databases">
        <authorList>
            <person name="Mo P."/>
        </authorList>
    </citation>
    <scope>NUCLEOTIDE SEQUENCE [LARGE SCALE GENOMIC DNA]</scope>
    <source>
        <strain evidence="10">HUAS 3-15</strain>
    </source>
</reference>
<keyword evidence="2" id="KW-0964">Secreted</keyword>
<evidence type="ECO:0000256" key="6">
    <source>
        <dbReference type="SAM" id="Phobius"/>
    </source>
</evidence>
<proteinExistence type="predicted"/>
<dbReference type="PROSITE" id="PS50847">
    <property type="entry name" value="GRAM_POS_ANCHORING"/>
    <property type="match status" value="1"/>
</dbReference>
<organism evidence="9 10">
    <name type="scientific">Kitasatospora cathayae</name>
    <dbReference type="NCBI Taxonomy" id="3004092"/>
    <lineage>
        <taxon>Bacteria</taxon>
        <taxon>Bacillati</taxon>
        <taxon>Actinomycetota</taxon>
        <taxon>Actinomycetes</taxon>
        <taxon>Kitasatosporales</taxon>
        <taxon>Streptomycetaceae</taxon>
        <taxon>Kitasatospora</taxon>
    </lineage>
</organism>
<feature type="region of interest" description="Disordered" evidence="5">
    <location>
        <begin position="362"/>
        <end position="386"/>
    </location>
</feature>